<feature type="transmembrane region" description="Helical" evidence="1">
    <location>
        <begin position="20"/>
        <end position="43"/>
    </location>
</feature>
<keyword evidence="1" id="KW-0472">Membrane</keyword>
<keyword evidence="1" id="KW-1133">Transmembrane helix</keyword>
<reference evidence="2" key="1">
    <citation type="submission" date="2024-06" db="EMBL/GenBank/DDBJ databases">
        <title>Olive leaf mottling virus (OLMV): a new member of the genus Olivavirus in the family Closteroviridae.</title>
        <authorList>
            <person name="Ruiz-Garcia A.B."/>
            <person name="Olmos A."/>
        </authorList>
    </citation>
    <scope>NUCLEOTIDE SEQUENCE</scope>
    <source>
        <strain evidence="2">OLMV158</strain>
    </source>
</reference>
<keyword evidence="1" id="KW-0812">Transmembrane</keyword>
<evidence type="ECO:0000256" key="1">
    <source>
        <dbReference type="SAM" id="Phobius"/>
    </source>
</evidence>
<dbReference type="EMBL" id="PP869314">
    <property type="protein sequence ID" value="XBR32807.1"/>
    <property type="molecule type" value="Genomic_RNA"/>
</dbReference>
<proteinExistence type="predicted"/>
<organism evidence="2">
    <name type="scientific">Olive leaf mottling virus</name>
    <dbReference type="NCBI Taxonomy" id="3162628"/>
    <lineage>
        <taxon>Viruses</taxon>
        <taxon>Riboviria</taxon>
        <taxon>Orthornavirae</taxon>
        <taxon>Kitrinoviricota</taxon>
        <taxon>Alsuviricetes</taxon>
        <taxon>Martellivirales</taxon>
        <taxon>Closteroviridae</taxon>
        <taxon>Olivavirus</taxon>
    </lineage>
</organism>
<protein>
    <submittedName>
        <fullName evidence="2">P9</fullName>
    </submittedName>
</protein>
<feature type="transmembrane region" description="Helical" evidence="1">
    <location>
        <begin position="55"/>
        <end position="74"/>
    </location>
</feature>
<evidence type="ECO:0000313" key="2">
    <source>
        <dbReference type="EMBL" id="XBR32807.1"/>
    </source>
</evidence>
<sequence length="84" mass="9466">MSCPKYRGFTLSEDGKLVNILVTAAWALLGFLSLLNLILVYVIQYRGWHEVFHAIIQLCISAIALVVFTIAFILNCVRVHCLTK</sequence>
<name>A0AAU7NIM3_9CLOS</name>
<accession>A0AAU7NIM3</accession>